<dbReference type="InterPro" id="IPR011042">
    <property type="entry name" value="6-blade_b-propeller_TolB-like"/>
</dbReference>
<sequence>MKTPLAGLVLLSLALPLATADTPRIVPWKPHNISSPQFESHAAFDPVTGDLYFVRSSPQFRGWRILVSRPTTQGWSEPEAPSFAGDGVEADPFFTADGRTLYFISNRSTDGVHRKDLDLWRVDRNADGTWQQPTRLPEPLNSTSTEWFPRPAPDGWFYFGSNRPGGFGGNDIWRGHPQPDGHWVVENLGAAINSAADEFEPLPSPDGSRLIIMAADGLYQSRRDARGWRPKEKLGDGANADGMEVGAVFSPSGRSLLFSRDTGAADSGEFFVLHESDGESWPPSGRISDSAKRAAQR</sequence>
<dbReference type="OrthoDB" id="8432779at2"/>
<dbReference type="InterPro" id="IPR011659">
    <property type="entry name" value="WD40"/>
</dbReference>
<accession>B1ZSJ5</accession>
<dbReference type="eggNOG" id="COG0823">
    <property type="taxonomic scope" value="Bacteria"/>
</dbReference>
<proteinExistence type="predicted"/>
<protein>
    <submittedName>
        <fullName evidence="3">WD40 domain protein beta Propeller</fullName>
    </submittedName>
</protein>
<evidence type="ECO:0000256" key="1">
    <source>
        <dbReference type="SAM" id="MobiDB-lite"/>
    </source>
</evidence>
<evidence type="ECO:0000313" key="3">
    <source>
        <dbReference type="EMBL" id="ACB73852.1"/>
    </source>
</evidence>
<feature type="signal peptide" evidence="2">
    <location>
        <begin position="1"/>
        <end position="20"/>
    </location>
</feature>
<dbReference type="Proteomes" id="UP000007013">
    <property type="component" value="Chromosome"/>
</dbReference>
<gene>
    <name evidence="3" type="ordered locus">Oter_0562</name>
</gene>
<evidence type="ECO:0000256" key="2">
    <source>
        <dbReference type="SAM" id="SignalP"/>
    </source>
</evidence>
<name>B1ZSJ5_OPITP</name>
<dbReference type="Gene3D" id="2.120.10.30">
    <property type="entry name" value="TolB, C-terminal domain"/>
    <property type="match status" value="1"/>
</dbReference>
<reference evidence="3 4" key="1">
    <citation type="journal article" date="2011" name="J. Bacteriol.">
        <title>Genome sequence of the verrucomicrobium Opitutus terrae PB90-1, an abundant inhabitant of rice paddy soil ecosystems.</title>
        <authorList>
            <person name="van Passel M.W."/>
            <person name="Kant R."/>
            <person name="Palva A."/>
            <person name="Copeland A."/>
            <person name="Lucas S."/>
            <person name="Lapidus A."/>
            <person name="Glavina del Rio T."/>
            <person name="Pitluck S."/>
            <person name="Goltsman E."/>
            <person name="Clum A."/>
            <person name="Sun H."/>
            <person name="Schmutz J."/>
            <person name="Larimer F.W."/>
            <person name="Land M.L."/>
            <person name="Hauser L."/>
            <person name="Kyrpides N."/>
            <person name="Mikhailova N."/>
            <person name="Richardson P.P."/>
            <person name="Janssen P.H."/>
            <person name="de Vos W.M."/>
            <person name="Smidt H."/>
        </authorList>
    </citation>
    <scope>NUCLEOTIDE SEQUENCE [LARGE SCALE GENOMIC DNA]</scope>
    <source>
        <strain evidence="4">DSM 11246 / JCM 15787 / PB90-1</strain>
    </source>
</reference>
<dbReference type="KEGG" id="ote:Oter_0562"/>
<keyword evidence="2" id="KW-0732">Signal</keyword>
<feature type="chain" id="PRO_5002774889" evidence="2">
    <location>
        <begin position="21"/>
        <end position="297"/>
    </location>
</feature>
<dbReference type="STRING" id="452637.Oter_0562"/>
<feature type="region of interest" description="Disordered" evidence="1">
    <location>
        <begin position="275"/>
        <end position="297"/>
    </location>
</feature>
<keyword evidence="4" id="KW-1185">Reference proteome</keyword>
<dbReference type="Pfam" id="PF07676">
    <property type="entry name" value="PD40"/>
    <property type="match status" value="4"/>
</dbReference>
<organism evidence="3 4">
    <name type="scientific">Opitutus terrae (strain DSM 11246 / JCM 15787 / PB90-1)</name>
    <dbReference type="NCBI Taxonomy" id="452637"/>
    <lineage>
        <taxon>Bacteria</taxon>
        <taxon>Pseudomonadati</taxon>
        <taxon>Verrucomicrobiota</taxon>
        <taxon>Opitutia</taxon>
        <taxon>Opitutales</taxon>
        <taxon>Opitutaceae</taxon>
        <taxon>Opitutus</taxon>
    </lineage>
</organism>
<dbReference type="SUPFAM" id="SSF82171">
    <property type="entry name" value="DPP6 N-terminal domain-like"/>
    <property type="match status" value="1"/>
</dbReference>
<dbReference type="RefSeq" id="WP_012373390.1">
    <property type="nucleotide sequence ID" value="NC_010571.1"/>
</dbReference>
<evidence type="ECO:0000313" key="4">
    <source>
        <dbReference type="Proteomes" id="UP000007013"/>
    </source>
</evidence>
<dbReference type="AlphaFoldDB" id="B1ZSJ5"/>
<dbReference type="HOGENOM" id="CLU_059007_0_0_0"/>
<dbReference type="EMBL" id="CP001032">
    <property type="protein sequence ID" value="ACB73852.1"/>
    <property type="molecule type" value="Genomic_DNA"/>
</dbReference>